<evidence type="ECO:0000313" key="2">
    <source>
        <dbReference type="Proteomes" id="UP001163603"/>
    </source>
</evidence>
<dbReference type="Proteomes" id="UP001163603">
    <property type="component" value="Chromosome 6"/>
</dbReference>
<gene>
    <name evidence="1" type="ORF">Pint_23913</name>
</gene>
<reference evidence="2" key="1">
    <citation type="journal article" date="2023" name="G3 (Bethesda)">
        <title>Genome assembly and association tests identify interacting loci associated with vigor, precocity, and sex in interspecific pistachio rootstocks.</title>
        <authorList>
            <person name="Palmer W."/>
            <person name="Jacygrad E."/>
            <person name="Sagayaradj S."/>
            <person name="Cavanaugh K."/>
            <person name="Han R."/>
            <person name="Bertier L."/>
            <person name="Beede B."/>
            <person name="Kafkas S."/>
            <person name="Golino D."/>
            <person name="Preece J."/>
            <person name="Michelmore R."/>
        </authorList>
    </citation>
    <scope>NUCLEOTIDE SEQUENCE [LARGE SCALE GENOMIC DNA]</scope>
</reference>
<keyword evidence="2" id="KW-1185">Reference proteome</keyword>
<comment type="caution">
    <text evidence="1">The sequence shown here is derived from an EMBL/GenBank/DDBJ whole genome shotgun (WGS) entry which is preliminary data.</text>
</comment>
<protein>
    <submittedName>
        <fullName evidence="1">Uncharacterized protein</fullName>
    </submittedName>
</protein>
<name>A0ACC0YID2_9ROSI</name>
<dbReference type="EMBL" id="CM047741">
    <property type="protein sequence ID" value="KAJ0037969.1"/>
    <property type="molecule type" value="Genomic_DNA"/>
</dbReference>
<sequence>MALFTSISSAPLSVSPPIHRRFTSIRRSLRPFASLSPSESSSSPTPSISSPATTPSSQRKC</sequence>
<evidence type="ECO:0000313" key="1">
    <source>
        <dbReference type="EMBL" id="KAJ0037969.1"/>
    </source>
</evidence>
<accession>A0ACC0YID2</accession>
<proteinExistence type="predicted"/>
<organism evidence="1 2">
    <name type="scientific">Pistacia integerrima</name>
    <dbReference type="NCBI Taxonomy" id="434235"/>
    <lineage>
        <taxon>Eukaryota</taxon>
        <taxon>Viridiplantae</taxon>
        <taxon>Streptophyta</taxon>
        <taxon>Embryophyta</taxon>
        <taxon>Tracheophyta</taxon>
        <taxon>Spermatophyta</taxon>
        <taxon>Magnoliopsida</taxon>
        <taxon>eudicotyledons</taxon>
        <taxon>Gunneridae</taxon>
        <taxon>Pentapetalae</taxon>
        <taxon>rosids</taxon>
        <taxon>malvids</taxon>
        <taxon>Sapindales</taxon>
        <taxon>Anacardiaceae</taxon>
        <taxon>Pistacia</taxon>
    </lineage>
</organism>